<organism evidence="1 2">
    <name type="scientific">Polypterus senegalus</name>
    <name type="common">Senegal bichir</name>
    <dbReference type="NCBI Taxonomy" id="55291"/>
    <lineage>
        <taxon>Eukaryota</taxon>
        <taxon>Metazoa</taxon>
        <taxon>Chordata</taxon>
        <taxon>Craniata</taxon>
        <taxon>Vertebrata</taxon>
        <taxon>Euteleostomi</taxon>
        <taxon>Actinopterygii</taxon>
        <taxon>Polypteriformes</taxon>
        <taxon>Polypteridae</taxon>
        <taxon>Polypterus</taxon>
    </lineage>
</organism>
<protein>
    <submittedName>
        <fullName evidence="1">TICN1 protein</fullName>
    </submittedName>
</protein>
<proteinExistence type="predicted"/>
<evidence type="ECO:0000313" key="2">
    <source>
        <dbReference type="Proteomes" id="UP000886611"/>
    </source>
</evidence>
<accession>A0A8X8BIS1</accession>
<name>A0A8X8BIS1_POLSE</name>
<evidence type="ECO:0000313" key="1">
    <source>
        <dbReference type="EMBL" id="KAG2455761.1"/>
    </source>
</evidence>
<keyword evidence="2" id="KW-1185">Reference proteome</keyword>
<dbReference type="Proteomes" id="UP000886611">
    <property type="component" value="Unassembled WGS sequence"/>
</dbReference>
<gene>
    <name evidence="1" type="primary">Spock1_1</name>
    <name evidence="1" type="ORF">GTO96_0006997</name>
</gene>
<dbReference type="EMBL" id="JAATIS010009265">
    <property type="protein sequence ID" value="KAG2455761.1"/>
    <property type="molecule type" value="Genomic_DNA"/>
</dbReference>
<dbReference type="AlphaFoldDB" id="A0A8X8BIS1"/>
<sequence length="214" mass="24982">MVPVLLRQSFITVLSDLLQMRVHYLLGFCTLFLLQVEGRRTEIITAASNNGNSVDNDKWLSTVSQYDKDRYWNKFRDVNLISFNCSMYVCIYCGEWLGVAPSWDAWKDQRRDYGSSGPREGSCPGWYGDHGNRAWKLNPIGARGHHQRAPRYLRSSGPRHFRYTQKCQQKIIGRHLEHIQVDIKWATSLHSRARVGWKRTKAGGEEWRRSEARH</sequence>
<feature type="non-terminal residue" evidence="1">
    <location>
        <position position="214"/>
    </location>
</feature>
<feature type="non-terminal residue" evidence="1">
    <location>
        <position position="1"/>
    </location>
</feature>
<comment type="caution">
    <text evidence="1">The sequence shown here is derived from an EMBL/GenBank/DDBJ whole genome shotgun (WGS) entry which is preliminary data.</text>
</comment>
<reference evidence="1 2" key="1">
    <citation type="journal article" date="2021" name="Cell">
        <title>Tracing the genetic footprints of vertebrate landing in non-teleost ray-finned fishes.</title>
        <authorList>
            <person name="Bi X."/>
            <person name="Wang K."/>
            <person name="Yang L."/>
            <person name="Pan H."/>
            <person name="Jiang H."/>
            <person name="Wei Q."/>
            <person name="Fang M."/>
            <person name="Yu H."/>
            <person name="Zhu C."/>
            <person name="Cai Y."/>
            <person name="He Y."/>
            <person name="Gan X."/>
            <person name="Zeng H."/>
            <person name="Yu D."/>
            <person name="Zhu Y."/>
            <person name="Jiang H."/>
            <person name="Qiu Q."/>
            <person name="Yang H."/>
            <person name="Zhang Y.E."/>
            <person name="Wang W."/>
            <person name="Zhu M."/>
            <person name="He S."/>
            <person name="Zhang G."/>
        </authorList>
    </citation>
    <scope>NUCLEOTIDE SEQUENCE [LARGE SCALE GENOMIC DNA]</scope>
    <source>
        <strain evidence="1">Bchr_013</strain>
    </source>
</reference>